<evidence type="ECO:0000259" key="4">
    <source>
        <dbReference type="Pfam" id="PF17384"/>
    </source>
</evidence>
<dbReference type="Gene3D" id="3.30.300.70">
    <property type="entry name" value="RimP-like superfamily, N-terminal"/>
    <property type="match status" value="1"/>
</dbReference>
<sequence length="146" mass="16828">MKLNDLIKPAVEKMGYELTDIEIKTQDREQLVSIFIDNLTGINIEDCEIVSRQISLLLDVENPISGKYTLEVSSPGLDRKLTKFNHFKRFIGNELRIKLLRSMDGRRNFRGKLLAANKESIKVQVDDQLYKLPIDMIEIARLVPLI</sequence>
<reference evidence="5" key="1">
    <citation type="submission" date="2018-05" db="EMBL/GenBank/DDBJ databases">
        <authorList>
            <person name="Lanie J.A."/>
            <person name="Ng W.-L."/>
            <person name="Kazmierczak K.M."/>
            <person name="Andrzejewski T.M."/>
            <person name="Davidsen T.M."/>
            <person name="Wayne K.J."/>
            <person name="Tettelin H."/>
            <person name="Glass J.I."/>
            <person name="Rusch D."/>
            <person name="Podicherti R."/>
            <person name="Tsui H.-C.T."/>
            <person name="Winkler M.E."/>
        </authorList>
    </citation>
    <scope>NUCLEOTIDE SEQUENCE</scope>
</reference>
<dbReference type="NCBIfam" id="NF000927">
    <property type="entry name" value="PRK00092.1-1"/>
    <property type="match status" value="1"/>
</dbReference>
<organism evidence="5">
    <name type="scientific">marine metagenome</name>
    <dbReference type="NCBI Taxonomy" id="408172"/>
    <lineage>
        <taxon>unclassified sequences</taxon>
        <taxon>metagenomes</taxon>
        <taxon>ecological metagenomes</taxon>
    </lineage>
</organism>
<dbReference type="GO" id="GO:0005829">
    <property type="term" value="C:cytosol"/>
    <property type="evidence" value="ECO:0007669"/>
    <property type="project" value="TreeGrafter"/>
</dbReference>
<dbReference type="Pfam" id="PF17384">
    <property type="entry name" value="DUF150_C"/>
    <property type="match status" value="1"/>
</dbReference>
<feature type="domain" description="Ribosome maturation factor RimP C-terminal" evidence="4">
    <location>
        <begin position="81"/>
        <end position="144"/>
    </location>
</feature>
<dbReference type="PANTHER" id="PTHR33867">
    <property type="entry name" value="RIBOSOME MATURATION FACTOR RIMP"/>
    <property type="match status" value="1"/>
</dbReference>
<dbReference type="Gene3D" id="2.30.30.180">
    <property type="entry name" value="Ribosome maturation factor RimP, C-terminal domain"/>
    <property type="match status" value="1"/>
</dbReference>
<dbReference type="PANTHER" id="PTHR33867:SF1">
    <property type="entry name" value="RIBOSOME MATURATION FACTOR RIMP"/>
    <property type="match status" value="1"/>
</dbReference>
<dbReference type="HAMAP" id="MF_01077">
    <property type="entry name" value="RimP"/>
    <property type="match status" value="1"/>
</dbReference>
<dbReference type="InterPro" id="IPR028989">
    <property type="entry name" value="RimP_N"/>
</dbReference>
<evidence type="ECO:0000256" key="1">
    <source>
        <dbReference type="ARBA" id="ARBA00022490"/>
    </source>
</evidence>
<dbReference type="GO" id="GO:0000028">
    <property type="term" value="P:ribosomal small subunit assembly"/>
    <property type="evidence" value="ECO:0007669"/>
    <property type="project" value="TreeGrafter"/>
</dbReference>
<keyword evidence="1" id="KW-0963">Cytoplasm</keyword>
<evidence type="ECO:0000256" key="2">
    <source>
        <dbReference type="ARBA" id="ARBA00022517"/>
    </source>
</evidence>
<gene>
    <name evidence="5" type="ORF">METZ01_LOCUS69910</name>
</gene>
<feature type="domain" description="Ribosome maturation factor RimP N-terminal" evidence="3">
    <location>
        <begin position="6"/>
        <end position="78"/>
    </location>
</feature>
<dbReference type="GO" id="GO:0006412">
    <property type="term" value="P:translation"/>
    <property type="evidence" value="ECO:0007669"/>
    <property type="project" value="TreeGrafter"/>
</dbReference>
<dbReference type="InterPro" id="IPR028998">
    <property type="entry name" value="RimP_C"/>
</dbReference>
<dbReference type="InterPro" id="IPR003728">
    <property type="entry name" value="Ribosome_maturation_RimP"/>
</dbReference>
<name>A0A381TLU3_9ZZZZ</name>
<dbReference type="FunFam" id="3.30.300.70:FF:000001">
    <property type="entry name" value="Ribosome maturation factor RimP"/>
    <property type="match status" value="1"/>
</dbReference>
<keyword evidence="2" id="KW-0690">Ribosome biogenesis</keyword>
<dbReference type="Pfam" id="PF02576">
    <property type="entry name" value="RimP_N"/>
    <property type="match status" value="1"/>
</dbReference>
<evidence type="ECO:0000313" key="5">
    <source>
        <dbReference type="EMBL" id="SVA17056.1"/>
    </source>
</evidence>
<proteinExistence type="inferred from homology"/>
<dbReference type="SUPFAM" id="SSF74942">
    <property type="entry name" value="YhbC-like, C-terminal domain"/>
    <property type="match status" value="1"/>
</dbReference>
<dbReference type="SUPFAM" id="SSF75420">
    <property type="entry name" value="YhbC-like, N-terminal domain"/>
    <property type="match status" value="1"/>
</dbReference>
<dbReference type="EMBL" id="UINC01004817">
    <property type="protein sequence ID" value="SVA17056.1"/>
    <property type="molecule type" value="Genomic_DNA"/>
</dbReference>
<dbReference type="AlphaFoldDB" id="A0A381TLU3"/>
<dbReference type="InterPro" id="IPR036847">
    <property type="entry name" value="RimP_C_sf"/>
</dbReference>
<accession>A0A381TLU3</accession>
<protein>
    <recommendedName>
        <fullName evidence="6">Ribosome maturation factor RimP N-terminal domain-containing protein</fullName>
    </recommendedName>
</protein>
<dbReference type="InterPro" id="IPR035956">
    <property type="entry name" value="RimP_N_sf"/>
</dbReference>
<evidence type="ECO:0008006" key="6">
    <source>
        <dbReference type="Google" id="ProtNLM"/>
    </source>
</evidence>
<evidence type="ECO:0000259" key="3">
    <source>
        <dbReference type="Pfam" id="PF02576"/>
    </source>
</evidence>
<dbReference type="CDD" id="cd01734">
    <property type="entry name" value="YlxS_C"/>
    <property type="match status" value="1"/>
</dbReference>